<keyword evidence="3" id="KW-1133">Transmembrane helix</keyword>
<feature type="transmembrane region" description="Helical" evidence="3">
    <location>
        <begin position="178"/>
        <end position="201"/>
    </location>
</feature>
<comment type="caution">
    <text evidence="1">Lacks conserved residue(s) required for the propagation of feature annotation.</text>
</comment>
<dbReference type="WBParaSite" id="maker-uti_cns_0046458-snap-gene-0.3-mRNA-1">
    <property type="protein sequence ID" value="maker-uti_cns_0046458-snap-gene-0.3-mRNA-1"/>
    <property type="gene ID" value="maker-uti_cns_0046458-snap-gene-0.3"/>
</dbReference>
<dbReference type="WBParaSite" id="maker-uti_cns_0046503-snap-gene-0.1-mRNA-1">
    <property type="protein sequence ID" value="maker-uti_cns_0046503-snap-gene-0.1-mRNA-1"/>
    <property type="gene ID" value="maker-uti_cns_0046503-snap-gene-0.1"/>
</dbReference>
<dbReference type="WBParaSite" id="maker-uti_cns_0046456-snap-gene-0.3-mRNA-1">
    <property type="protein sequence ID" value="maker-uti_cns_0046456-snap-gene-0.3-mRNA-1"/>
    <property type="gene ID" value="maker-uti_cns_0046456-snap-gene-0.3"/>
</dbReference>
<dbReference type="PANTHER" id="PTHR10877">
    <property type="entry name" value="POLYCYSTIN FAMILY MEMBER"/>
    <property type="match status" value="1"/>
</dbReference>
<evidence type="ECO:0000256" key="3">
    <source>
        <dbReference type="SAM" id="Phobius"/>
    </source>
</evidence>
<dbReference type="Gene3D" id="2.60.60.20">
    <property type="entry name" value="PLAT/LH2 domain"/>
    <property type="match status" value="1"/>
</dbReference>
<organism evidence="5 6">
    <name type="scientific">Macrostomum lignano</name>
    <dbReference type="NCBI Taxonomy" id="282301"/>
    <lineage>
        <taxon>Eukaryota</taxon>
        <taxon>Metazoa</taxon>
        <taxon>Spiralia</taxon>
        <taxon>Lophotrochozoa</taxon>
        <taxon>Platyhelminthes</taxon>
        <taxon>Rhabditophora</taxon>
        <taxon>Macrostomorpha</taxon>
        <taxon>Macrostomida</taxon>
        <taxon>Macrostomidae</taxon>
        <taxon>Macrostomum</taxon>
    </lineage>
</organism>
<dbReference type="Pfam" id="PF01477">
    <property type="entry name" value="PLAT"/>
    <property type="match status" value="1"/>
</dbReference>
<protein>
    <submittedName>
        <fullName evidence="6 7">PLAT domain-containing protein</fullName>
    </submittedName>
</protein>
<feature type="region of interest" description="Disordered" evidence="2">
    <location>
        <begin position="256"/>
        <end position="289"/>
    </location>
</feature>
<evidence type="ECO:0000313" key="5">
    <source>
        <dbReference type="Proteomes" id="UP000095280"/>
    </source>
</evidence>
<dbReference type="AlphaFoldDB" id="A0A1I8J9Y0"/>
<dbReference type="Proteomes" id="UP000095280">
    <property type="component" value="Unplaced"/>
</dbReference>
<evidence type="ECO:0000313" key="7">
    <source>
        <dbReference type="WBParaSite" id="maker-uti_cns_0046377-snap-gene-0.6-mRNA-1"/>
    </source>
</evidence>
<dbReference type="WBParaSite" id="maker-uti_cns_0047092-snap-gene-0.2-mRNA-1">
    <property type="protein sequence ID" value="maker-uti_cns_0047092-snap-gene-0.2-mRNA-1"/>
    <property type="gene ID" value="maker-uti_cns_0047092-snap-gene-0.2"/>
</dbReference>
<dbReference type="PROSITE" id="PS50095">
    <property type="entry name" value="PLAT"/>
    <property type="match status" value="1"/>
</dbReference>
<name>A0A1I8J9Y0_9PLAT</name>
<dbReference type="InterPro" id="IPR036392">
    <property type="entry name" value="PLAT/LH2_dom_sf"/>
</dbReference>
<evidence type="ECO:0000256" key="2">
    <source>
        <dbReference type="SAM" id="MobiDB-lite"/>
    </source>
</evidence>
<feature type="transmembrane region" description="Helical" evidence="3">
    <location>
        <begin position="221"/>
        <end position="246"/>
    </location>
</feature>
<dbReference type="WBParaSite" id="maker-uti_cns_0046375-snap-gene-0.8-mRNA-1">
    <property type="protein sequence ID" value="maker-uti_cns_0046375-snap-gene-0.8-mRNA-1"/>
    <property type="gene ID" value="maker-uti_cns_0046375-snap-gene-0.8"/>
</dbReference>
<dbReference type="SUPFAM" id="SSF49723">
    <property type="entry name" value="Lipase/lipooxygenase domain (PLAT/LH2 domain)"/>
    <property type="match status" value="1"/>
</dbReference>
<keyword evidence="3" id="KW-0472">Membrane</keyword>
<evidence type="ECO:0000313" key="6">
    <source>
        <dbReference type="WBParaSite" id="maker-uti_cns_0046375-snap-gene-0.8-mRNA-1"/>
    </source>
</evidence>
<evidence type="ECO:0000256" key="1">
    <source>
        <dbReference type="PROSITE-ProRule" id="PRU00152"/>
    </source>
</evidence>
<dbReference type="WBParaSite" id="maker-uti_cns_0046378-snap-gene-0.8-mRNA-1">
    <property type="protein sequence ID" value="maker-uti_cns_0046378-snap-gene-0.8-mRNA-1"/>
    <property type="gene ID" value="maker-uti_cns_0046378-snap-gene-0.8"/>
</dbReference>
<dbReference type="WBParaSite" id="maker-uti_cns_0046377-snap-gene-0.6-mRNA-1">
    <property type="protein sequence ID" value="maker-uti_cns_0046377-snap-gene-0.6-mRNA-1"/>
    <property type="gene ID" value="maker-uti_cns_0046377-snap-gene-0.6"/>
</dbReference>
<dbReference type="WBParaSite" id="maker-uti_cns_0046457-snap-gene-0.6-mRNA-1">
    <property type="protein sequence ID" value="maker-uti_cns_0046457-snap-gene-0.6-mRNA-1"/>
    <property type="gene ID" value="maker-uti_cns_0046457-snap-gene-0.6"/>
</dbReference>
<reference evidence="6 7" key="1">
    <citation type="submission" date="2016-11" db="UniProtKB">
        <authorList>
            <consortium name="WormBaseParasite"/>
        </authorList>
    </citation>
    <scope>IDENTIFICATION</scope>
</reference>
<accession>A0A1I8J9Y0</accession>
<dbReference type="PANTHER" id="PTHR10877:SF183">
    <property type="entry name" value="AT14535P-RELATED"/>
    <property type="match status" value="1"/>
</dbReference>
<dbReference type="WBParaSite" id="maker-uti_cns_0047093-snap-gene-0.2-mRNA-1">
    <property type="protein sequence ID" value="maker-uti_cns_0047093-snap-gene-0.2-mRNA-1"/>
    <property type="gene ID" value="maker-uti_cns_0047093-snap-gene-0.2"/>
</dbReference>
<dbReference type="InterPro" id="IPR001024">
    <property type="entry name" value="PLAT/LH2_dom"/>
</dbReference>
<keyword evidence="5" id="KW-1185">Reference proteome</keyword>
<dbReference type="WBParaSite" id="maker-uti_cns_0046502-snap-gene-0.7-mRNA-1">
    <property type="protein sequence ID" value="maker-uti_cns_0046502-snap-gene-0.7-mRNA-1"/>
    <property type="gene ID" value="maker-uti_cns_0046502-snap-gene-0.7"/>
</dbReference>
<feature type="domain" description="PLAT" evidence="4">
    <location>
        <begin position="18"/>
        <end position="137"/>
    </location>
</feature>
<dbReference type="SMART" id="SM00308">
    <property type="entry name" value="LH2"/>
    <property type="match status" value="1"/>
</dbReference>
<evidence type="ECO:0000259" key="4">
    <source>
        <dbReference type="PROSITE" id="PS50095"/>
    </source>
</evidence>
<keyword evidence="3" id="KW-0812">Transmembrane</keyword>
<proteinExistence type="predicted"/>
<dbReference type="WBParaSite" id="maker-uti_cns_0047094-snap-gene-0.1-mRNA-1">
    <property type="protein sequence ID" value="maker-uti_cns_0047094-snap-gene-0.1-mRNA-1"/>
    <property type="gene ID" value="maker-uti_cns_0047094-snap-gene-0.1"/>
</dbReference>
<dbReference type="InterPro" id="IPR051223">
    <property type="entry name" value="Polycystin"/>
</dbReference>
<sequence>NVFQFEYLPLSDDCSRPHRYLIDVYTGANKHSGTESAIYFTLVGTESRAACRRLDDGIRQNFTDGAINHFVMTCDRHLGDIKYMWIWHDGSGYAEKCDWFLNRIIITDTLYNAKYFFIHNGFVDEDSETTPVVMKLATKDDIAYSHGLVRNNLSRKMTDDHLWMSLMSRKTDTNFSRLQRLGVCFSILFMTMIANAMWYGVAEGGPSASAKIHIGPISFSLNALFTSVLGALCVVPVTAAITIFFLKSAKKVKSNELPQPAHEQPEHSGQNISAVEIKEDEETHINDEI</sequence>